<dbReference type="EMBL" id="CAJOBA010036938">
    <property type="protein sequence ID" value="CAF4032776.1"/>
    <property type="molecule type" value="Genomic_DNA"/>
</dbReference>
<protein>
    <recommendedName>
        <fullName evidence="4">MULE transposase domain-containing protein</fullName>
    </recommendedName>
</protein>
<dbReference type="EMBL" id="CAJNOK010015397">
    <property type="protein sequence ID" value="CAF1224681.1"/>
    <property type="molecule type" value="Genomic_DNA"/>
</dbReference>
<dbReference type="Proteomes" id="UP000677228">
    <property type="component" value="Unassembled WGS sequence"/>
</dbReference>
<sequence>MKNTLQKQRRKTLPSILQSIEQFSYPLPDVYCKTTKGELFLLCDGSLGGARSLVFASYNDVVYLSQQEHWYSDGTFYTCPSIFYQIYSIHAFYDGMSTQLVIALLGGKSEETYVDLFSVLFRKMSEFQLVIRLRTIAIDFELGVSNVFTKYYPSVIVTSCLFHYGQSLYRKFVDLGLKRQYKDDENLRDWPRSFAALSLLPLKHMLWRLQCLIRTRPDYPGIQGFIDYYHNTYGPFSRFPPHMYNHYRNITSRTTNYLEGRHSRMNSFYSTFNKSRTKRVVKY</sequence>
<dbReference type="AlphaFoldDB" id="A0A8S2EJF5"/>
<accession>A0A8S2EJF5</accession>
<name>A0A8S2EJF5_9BILA</name>
<gene>
    <name evidence="1" type="ORF">OVA965_LOCUS25086</name>
    <name evidence="2" type="ORF">TMI583_LOCUS25810</name>
</gene>
<evidence type="ECO:0000313" key="3">
    <source>
        <dbReference type="Proteomes" id="UP000677228"/>
    </source>
</evidence>
<organism evidence="1 3">
    <name type="scientific">Didymodactylos carnosus</name>
    <dbReference type="NCBI Taxonomy" id="1234261"/>
    <lineage>
        <taxon>Eukaryota</taxon>
        <taxon>Metazoa</taxon>
        <taxon>Spiralia</taxon>
        <taxon>Gnathifera</taxon>
        <taxon>Rotifera</taxon>
        <taxon>Eurotatoria</taxon>
        <taxon>Bdelloidea</taxon>
        <taxon>Philodinida</taxon>
        <taxon>Philodinidae</taxon>
        <taxon>Didymodactylos</taxon>
    </lineage>
</organism>
<proteinExistence type="predicted"/>
<evidence type="ECO:0000313" key="2">
    <source>
        <dbReference type="EMBL" id="CAF4032776.1"/>
    </source>
</evidence>
<evidence type="ECO:0008006" key="4">
    <source>
        <dbReference type="Google" id="ProtNLM"/>
    </source>
</evidence>
<evidence type="ECO:0000313" key="1">
    <source>
        <dbReference type="EMBL" id="CAF1224681.1"/>
    </source>
</evidence>
<comment type="caution">
    <text evidence="1">The sequence shown here is derived from an EMBL/GenBank/DDBJ whole genome shotgun (WGS) entry which is preliminary data.</text>
</comment>
<reference evidence="1" key="1">
    <citation type="submission" date="2021-02" db="EMBL/GenBank/DDBJ databases">
        <authorList>
            <person name="Nowell W R."/>
        </authorList>
    </citation>
    <scope>NUCLEOTIDE SEQUENCE</scope>
</reference>
<dbReference type="Proteomes" id="UP000682733">
    <property type="component" value="Unassembled WGS sequence"/>
</dbReference>